<dbReference type="Pfam" id="PF11120">
    <property type="entry name" value="CBP_BcsF"/>
    <property type="match status" value="1"/>
</dbReference>
<evidence type="ECO:0000313" key="2">
    <source>
        <dbReference type="EMBL" id="STD23914.1"/>
    </source>
</evidence>
<feature type="transmembrane region" description="Helical" evidence="1">
    <location>
        <begin position="6"/>
        <end position="24"/>
    </location>
</feature>
<reference evidence="2 3" key="1">
    <citation type="submission" date="2018-06" db="EMBL/GenBank/DDBJ databases">
        <authorList>
            <consortium name="Pathogen Informatics"/>
            <person name="Doyle S."/>
        </authorList>
    </citation>
    <scope>NUCLEOTIDE SEQUENCE [LARGE SCALE GENOMIC DNA]</scope>
    <source>
        <strain evidence="2 3">NCTC12123</strain>
    </source>
</reference>
<protein>
    <submittedName>
        <fullName evidence="2">Putative inner membrane protein</fullName>
    </submittedName>
</protein>
<keyword evidence="1" id="KW-1133">Transmembrane helix</keyword>
<proteinExistence type="predicted"/>
<evidence type="ECO:0000313" key="3">
    <source>
        <dbReference type="Proteomes" id="UP000255163"/>
    </source>
</evidence>
<accession>A0A376FDN2</accession>
<sequence length="101" mass="11664">MNISDIIQLVIFCALIFFPLGYYARHSIRRIRDTARVLFIKPRYVKPAGTLTRASHVKADRNMTNSTYTASSPSPLWQYWRGLSGWNFYFLVKLVCCGQAI</sequence>
<organism evidence="2 3">
    <name type="scientific">Enterobacter asburiae</name>
    <dbReference type="NCBI Taxonomy" id="61645"/>
    <lineage>
        <taxon>Bacteria</taxon>
        <taxon>Pseudomonadati</taxon>
        <taxon>Pseudomonadota</taxon>
        <taxon>Gammaproteobacteria</taxon>
        <taxon>Enterobacterales</taxon>
        <taxon>Enterobacteriaceae</taxon>
        <taxon>Enterobacter</taxon>
        <taxon>Enterobacter cloacae complex</taxon>
    </lineage>
</organism>
<dbReference type="EMBL" id="UFYI01000007">
    <property type="protein sequence ID" value="STD23914.1"/>
    <property type="molecule type" value="Genomic_DNA"/>
</dbReference>
<dbReference type="Proteomes" id="UP000255163">
    <property type="component" value="Unassembled WGS sequence"/>
</dbReference>
<keyword evidence="1" id="KW-0812">Transmembrane</keyword>
<dbReference type="STRING" id="640513.Entas_4217"/>
<gene>
    <name evidence="2" type="ORF">NCTC12123_04087</name>
</gene>
<dbReference type="AlphaFoldDB" id="A0A376FDN2"/>
<dbReference type="NCBIfam" id="TIGR03493">
    <property type="entry name" value="cellullose_BcsF"/>
    <property type="match status" value="1"/>
</dbReference>
<evidence type="ECO:0000256" key="1">
    <source>
        <dbReference type="SAM" id="Phobius"/>
    </source>
</evidence>
<keyword evidence="1" id="KW-0472">Membrane</keyword>
<dbReference type="InterPro" id="IPR019995">
    <property type="entry name" value="Cellulose_BcsF/YhjT"/>
</dbReference>
<name>A0A376FDN2_ENTAS</name>